<feature type="transmembrane region" description="Helical" evidence="1">
    <location>
        <begin position="20"/>
        <end position="41"/>
    </location>
</feature>
<dbReference type="Proteomes" id="UP000023152">
    <property type="component" value="Unassembled WGS sequence"/>
</dbReference>
<dbReference type="AlphaFoldDB" id="X6MVD8"/>
<name>X6MVD8_RETFI</name>
<organism evidence="2 3">
    <name type="scientific">Reticulomyxa filosa</name>
    <dbReference type="NCBI Taxonomy" id="46433"/>
    <lineage>
        <taxon>Eukaryota</taxon>
        <taxon>Sar</taxon>
        <taxon>Rhizaria</taxon>
        <taxon>Retaria</taxon>
        <taxon>Foraminifera</taxon>
        <taxon>Monothalamids</taxon>
        <taxon>Reticulomyxidae</taxon>
        <taxon>Reticulomyxa</taxon>
    </lineage>
</organism>
<keyword evidence="3" id="KW-1185">Reference proteome</keyword>
<evidence type="ECO:0000313" key="2">
    <source>
        <dbReference type="EMBL" id="ETO17616.1"/>
    </source>
</evidence>
<evidence type="ECO:0000256" key="1">
    <source>
        <dbReference type="SAM" id="Phobius"/>
    </source>
</evidence>
<gene>
    <name evidence="2" type="ORF">RFI_19702</name>
</gene>
<proteinExistence type="predicted"/>
<protein>
    <submittedName>
        <fullName evidence="2">Uncharacterized protein</fullName>
    </submittedName>
</protein>
<dbReference type="EMBL" id="ASPP01016291">
    <property type="protein sequence ID" value="ETO17616.1"/>
    <property type="molecule type" value="Genomic_DNA"/>
</dbReference>
<keyword evidence="1" id="KW-0472">Membrane</keyword>
<accession>X6MVD8</accession>
<feature type="transmembrane region" description="Helical" evidence="1">
    <location>
        <begin position="47"/>
        <end position="68"/>
    </location>
</feature>
<reference evidence="2 3" key="1">
    <citation type="journal article" date="2013" name="Curr. Biol.">
        <title>The Genome of the Foraminiferan Reticulomyxa filosa.</title>
        <authorList>
            <person name="Glockner G."/>
            <person name="Hulsmann N."/>
            <person name="Schleicher M."/>
            <person name="Noegel A.A."/>
            <person name="Eichinger L."/>
            <person name="Gallinger C."/>
            <person name="Pawlowski J."/>
            <person name="Sierra R."/>
            <person name="Euteneuer U."/>
            <person name="Pillet L."/>
            <person name="Moustafa A."/>
            <person name="Platzer M."/>
            <person name="Groth M."/>
            <person name="Szafranski K."/>
            <person name="Schliwa M."/>
        </authorList>
    </citation>
    <scope>NUCLEOTIDE SEQUENCE [LARGE SCALE GENOMIC DNA]</scope>
</reference>
<comment type="caution">
    <text evidence="2">The sequence shown here is derived from an EMBL/GenBank/DDBJ whole genome shotgun (WGS) entry which is preliminary data.</text>
</comment>
<evidence type="ECO:0000313" key="3">
    <source>
        <dbReference type="Proteomes" id="UP000023152"/>
    </source>
</evidence>
<keyword evidence="1" id="KW-0812">Transmembrane</keyword>
<sequence>MIANILLCIQEILFLKHSFIIMNFTAGCKYFFNFITCLINSNCFNECVHVCIRCVLLLTLFHLFCFLIKIERLKTGKRVYWDKHEMLSRCVQFNLSPSLGKYEHQTKLFILLYFIVANQTGTRVLCQNGRRFATSTKDKAAQRDAERLKGLTLTKAQVEEAMKAHYDEEGSYSPPHASTFPSIDRRACLMNLRIPPLGITPPPFGDEQFKEVLLYFGFKMKLFTMESECIYFNKSLQKSSIEQKTTLRRDNLQWDRDHWTDDALQPDEKNVDVIIDDIQEMYKKGVSFATINLFIDWFSGADKGYKHAIYNKTWARIE</sequence>
<keyword evidence="1" id="KW-1133">Transmembrane helix</keyword>